<evidence type="ECO:0000256" key="1">
    <source>
        <dbReference type="SAM" id="SignalP"/>
    </source>
</evidence>
<organism evidence="2 3">
    <name type="scientific">Eutrema salsugineum</name>
    <name type="common">Saltwater cress</name>
    <name type="synonym">Sisymbrium salsugineum</name>
    <dbReference type="NCBI Taxonomy" id="72664"/>
    <lineage>
        <taxon>Eukaryota</taxon>
        <taxon>Viridiplantae</taxon>
        <taxon>Streptophyta</taxon>
        <taxon>Embryophyta</taxon>
        <taxon>Tracheophyta</taxon>
        <taxon>Spermatophyta</taxon>
        <taxon>Magnoliopsida</taxon>
        <taxon>eudicotyledons</taxon>
        <taxon>Gunneridae</taxon>
        <taxon>Pentapetalae</taxon>
        <taxon>rosids</taxon>
        <taxon>malvids</taxon>
        <taxon>Brassicales</taxon>
        <taxon>Brassicaceae</taxon>
        <taxon>Eutremeae</taxon>
        <taxon>Eutrema</taxon>
    </lineage>
</organism>
<keyword evidence="3" id="KW-1185">Reference proteome</keyword>
<feature type="non-terminal residue" evidence="2">
    <location>
        <position position="1"/>
    </location>
</feature>
<dbReference type="EMBL" id="KI517426">
    <property type="protein sequence ID" value="ESQ46343.1"/>
    <property type="molecule type" value="Genomic_DNA"/>
</dbReference>
<dbReference type="OMA" id="MIYETRI"/>
<protein>
    <submittedName>
        <fullName evidence="2">Uncharacterized protein</fullName>
    </submittedName>
</protein>
<evidence type="ECO:0000313" key="3">
    <source>
        <dbReference type="Proteomes" id="UP000030689"/>
    </source>
</evidence>
<feature type="chain" id="PRO_5004724348" evidence="1">
    <location>
        <begin position="21"/>
        <end position="225"/>
    </location>
</feature>
<dbReference type="AlphaFoldDB" id="V4M294"/>
<proteinExistence type="predicted"/>
<keyword evidence="1" id="KW-0732">Signal</keyword>
<dbReference type="Proteomes" id="UP000030689">
    <property type="component" value="Unassembled WGS sequence"/>
</dbReference>
<dbReference type="Gramene" id="ESQ46343">
    <property type="protein sequence ID" value="ESQ46343"/>
    <property type="gene ID" value="EUTSA_v10000684mg"/>
</dbReference>
<dbReference type="KEGG" id="eus:EUTSA_v10000684mg"/>
<sequence>HKTAWAIIAAKLISIARFCADKSIQKTFTDYSAQYLLDFVKPQQEQVKAETSSCCKISSVAQGILYAVENDIPRQKDWSFRGCRNVVEQYDGPRFSVKGQVQSLTLTSALICIQYHPVAAKLHLFKAYEELAQDEIYRGPTDENLNYIGEEDVMIYETRIVEDELVAVVKLPCGKKEYLNVSVDVMLILAPRDDDDADGLRLKNLAKACRLLKDCMAILPPPRTK</sequence>
<accession>V4M294</accession>
<evidence type="ECO:0000313" key="2">
    <source>
        <dbReference type="EMBL" id="ESQ46343.1"/>
    </source>
</evidence>
<name>V4M294_EUTSA</name>
<gene>
    <name evidence="2" type="ORF">EUTSA_v10000684mg</name>
</gene>
<feature type="signal peptide" evidence="1">
    <location>
        <begin position="1"/>
        <end position="20"/>
    </location>
</feature>
<dbReference type="OrthoDB" id="1042261at2759"/>
<dbReference type="Gene3D" id="3.90.70.10">
    <property type="entry name" value="Cysteine proteinases"/>
    <property type="match status" value="1"/>
</dbReference>
<reference evidence="2 3" key="1">
    <citation type="journal article" date="2013" name="Front. Plant Sci.">
        <title>The Reference Genome of the Halophytic Plant Eutrema salsugineum.</title>
        <authorList>
            <person name="Yang R."/>
            <person name="Jarvis D.E."/>
            <person name="Chen H."/>
            <person name="Beilstein M.A."/>
            <person name="Grimwood J."/>
            <person name="Jenkins J."/>
            <person name="Shu S."/>
            <person name="Prochnik S."/>
            <person name="Xin M."/>
            <person name="Ma C."/>
            <person name="Schmutz J."/>
            <person name="Wing R.A."/>
            <person name="Mitchell-Olds T."/>
            <person name="Schumaker K.S."/>
            <person name="Wang X."/>
        </authorList>
    </citation>
    <scope>NUCLEOTIDE SEQUENCE [LARGE SCALE GENOMIC DNA]</scope>
</reference>